<dbReference type="Pfam" id="PF00583">
    <property type="entry name" value="Acetyltransf_1"/>
    <property type="match status" value="1"/>
</dbReference>
<dbReference type="InterPro" id="IPR016181">
    <property type="entry name" value="Acyl_CoA_acyltransferase"/>
</dbReference>
<dbReference type="SUPFAM" id="SSF55729">
    <property type="entry name" value="Acyl-CoA N-acyltransferases (Nat)"/>
    <property type="match status" value="1"/>
</dbReference>
<organism evidence="4 5">
    <name type="scientific">Sulfobacillus thermotolerans</name>
    <dbReference type="NCBI Taxonomy" id="338644"/>
    <lineage>
        <taxon>Bacteria</taxon>
        <taxon>Bacillati</taxon>
        <taxon>Bacillota</taxon>
        <taxon>Clostridia</taxon>
        <taxon>Eubacteriales</taxon>
        <taxon>Clostridiales Family XVII. Incertae Sedis</taxon>
        <taxon>Sulfobacillus</taxon>
    </lineage>
</organism>
<keyword evidence="2" id="KW-0012">Acyltransferase</keyword>
<evidence type="ECO:0000256" key="1">
    <source>
        <dbReference type="ARBA" id="ARBA00022679"/>
    </source>
</evidence>
<dbReference type="PROSITE" id="PS51186">
    <property type="entry name" value="GNAT"/>
    <property type="match status" value="1"/>
</dbReference>
<reference evidence="4 5" key="1">
    <citation type="journal article" date="2019" name="Sci. Rep.">
        <title>Sulfobacillus thermotolerans: new insights into resistance and metabolic capacities of acidophilic chemolithotrophs.</title>
        <authorList>
            <person name="Panyushkina A.E."/>
            <person name="Babenko V.V."/>
            <person name="Nikitina A.S."/>
            <person name="Selezneva O.V."/>
            <person name="Tsaplina I.A."/>
            <person name="Letarova M.A."/>
            <person name="Kostryukova E.S."/>
            <person name="Letarov A.V."/>
        </authorList>
    </citation>
    <scope>NUCLEOTIDE SEQUENCE [LARGE SCALE GENOMIC DNA]</scope>
    <source>
        <strain evidence="4 5">Kr1</strain>
    </source>
</reference>
<dbReference type="CDD" id="cd04301">
    <property type="entry name" value="NAT_SF"/>
    <property type="match status" value="1"/>
</dbReference>
<dbReference type="InterPro" id="IPR000182">
    <property type="entry name" value="GNAT_dom"/>
</dbReference>
<evidence type="ECO:0000313" key="4">
    <source>
        <dbReference type="EMBL" id="AUW94082.1"/>
    </source>
</evidence>
<dbReference type="Gene3D" id="3.40.630.30">
    <property type="match status" value="1"/>
</dbReference>
<keyword evidence="1" id="KW-0808">Transferase</keyword>
<feature type="domain" description="N-acetyltransferase" evidence="3">
    <location>
        <begin position="2"/>
        <end position="169"/>
    </location>
</feature>
<dbReference type="PANTHER" id="PTHR43877:SF2">
    <property type="entry name" value="AMINOALKYLPHOSPHONATE N-ACETYLTRANSFERASE-RELATED"/>
    <property type="match status" value="1"/>
</dbReference>
<dbReference type="Proteomes" id="UP000325292">
    <property type="component" value="Chromosome"/>
</dbReference>
<proteinExistence type="predicted"/>
<protein>
    <recommendedName>
        <fullName evidence="3">N-acetyltransferase domain-containing protein</fullName>
    </recommendedName>
</protein>
<dbReference type="PANTHER" id="PTHR43877">
    <property type="entry name" value="AMINOALKYLPHOSPHONATE N-ACETYLTRANSFERASE-RELATED-RELATED"/>
    <property type="match status" value="1"/>
</dbReference>
<evidence type="ECO:0000256" key="2">
    <source>
        <dbReference type="ARBA" id="ARBA00023315"/>
    </source>
</evidence>
<keyword evidence="5" id="KW-1185">Reference proteome</keyword>
<evidence type="ECO:0000313" key="5">
    <source>
        <dbReference type="Proteomes" id="UP000325292"/>
    </source>
</evidence>
<accession>A0ABM6RRX2</accession>
<evidence type="ECO:0000259" key="3">
    <source>
        <dbReference type="PROSITE" id="PS51186"/>
    </source>
</evidence>
<name>A0ABM6RRX2_9FIRM</name>
<dbReference type="InterPro" id="IPR050832">
    <property type="entry name" value="Bact_Acetyltransf"/>
</dbReference>
<sequence>MWTVRLIDKTDVAKFIDLQNALDKETQYMLMEPGELSDSVAEWEKRIVPFIDQPQNGFWVVEADDGTLVGFLRARGQTPRRLAHSALIVVGIRQAYWGQGIGTQLFQILESWAKDHRIHRMELDVMVTNRRALGLYHKMGFQVEGLRRHSIRYTDGQFVDEYMMAKWLD</sequence>
<gene>
    <name evidence="4" type="ORF">BXT84_09065</name>
</gene>
<dbReference type="EMBL" id="CP019454">
    <property type="protein sequence ID" value="AUW94082.1"/>
    <property type="molecule type" value="Genomic_DNA"/>
</dbReference>